<keyword evidence="2" id="KW-1133">Transmembrane helix</keyword>
<dbReference type="EMBL" id="JAAKFY010000019">
    <property type="protein sequence ID" value="KAF3842606.1"/>
    <property type="molecule type" value="Genomic_DNA"/>
</dbReference>
<feature type="domain" description="Integrase core" evidence="3">
    <location>
        <begin position="313"/>
        <end position="488"/>
    </location>
</feature>
<evidence type="ECO:0000256" key="1">
    <source>
        <dbReference type="SAM" id="MobiDB-lite"/>
    </source>
</evidence>
<dbReference type="Pfam" id="PF24764">
    <property type="entry name" value="rva_4"/>
    <property type="match status" value="1"/>
</dbReference>
<feature type="transmembrane region" description="Helical" evidence="2">
    <location>
        <begin position="156"/>
        <end position="179"/>
    </location>
</feature>
<dbReference type="OrthoDB" id="6119988at2759"/>
<dbReference type="Proteomes" id="UP000518266">
    <property type="component" value="Unassembled WGS sequence"/>
</dbReference>
<evidence type="ECO:0000259" key="3">
    <source>
        <dbReference type="Pfam" id="PF24764"/>
    </source>
</evidence>
<keyword evidence="5" id="KW-1185">Reference proteome</keyword>
<keyword evidence="2" id="KW-0812">Transmembrane</keyword>
<organism evidence="4 5">
    <name type="scientific">Dissostichus mawsoni</name>
    <name type="common">Antarctic cod</name>
    <dbReference type="NCBI Taxonomy" id="36200"/>
    <lineage>
        <taxon>Eukaryota</taxon>
        <taxon>Metazoa</taxon>
        <taxon>Chordata</taxon>
        <taxon>Craniata</taxon>
        <taxon>Vertebrata</taxon>
        <taxon>Euteleostomi</taxon>
        <taxon>Actinopterygii</taxon>
        <taxon>Neopterygii</taxon>
        <taxon>Teleostei</taxon>
        <taxon>Neoteleostei</taxon>
        <taxon>Acanthomorphata</taxon>
        <taxon>Eupercaria</taxon>
        <taxon>Perciformes</taxon>
        <taxon>Notothenioidei</taxon>
        <taxon>Nototheniidae</taxon>
        <taxon>Dissostichus</taxon>
    </lineage>
</organism>
<feature type="region of interest" description="Disordered" evidence="1">
    <location>
        <begin position="1"/>
        <end position="57"/>
    </location>
</feature>
<feature type="compositionally biased region" description="Basic and acidic residues" evidence="1">
    <location>
        <begin position="1"/>
        <end position="12"/>
    </location>
</feature>
<evidence type="ECO:0000256" key="2">
    <source>
        <dbReference type="SAM" id="Phobius"/>
    </source>
</evidence>
<evidence type="ECO:0000313" key="4">
    <source>
        <dbReference type="EMBL" id="KAF3842606.1"/>
    </source>
</evidence>
<comment type="caution">
    <text evidence="4">The sequence shown here is derived from an EMBL/GenBank/DDBJ whole genome shotgun (WGS) entry which is preliminary data.</text>
</comment>
<sequence length="586" mass="67191">MRNRLVEGKEPLELSGQMEKGKRAKKRRPFLEEDDDVEQAEERPSKKSRPESSSSDIIQKYKDLQKAQEVNDGNYGRTLEERVAALERENCSLRNALSIIEVFHNTSAFGGWWDFHQCCLSGLLGVGEACGEHMNWLHHFPCSLVDPVRQRLLLQVYLYFMQCIVHIVGLVGVLGGFAAPMAATLNLAPFLEDVTESNEGIEAGLIHKYFTEGHAYEVILDFLEKRHNIFLSLRTLKRRLQNAGLTRRTDYTPIGTVHQTVAHELRGSGRLLGYRAMWQTLQQKYHLTVKREDVRQTISRLDPSGAKVVRRGYVTAGPNQVWHADGYDKLKPFGIAISGCIDGFSRKVMWLRSGSTNNDPGIIAQHYLQCVSEFGLLPARLRTDCGTENGTTAAINCTLRSQHTDDFAGALSHMSGTSTANQRIESWWSFFRKQRTQFWIELFSDLRERHLFNGSHEHKCLLQYVFLGILQKDLDEYRQLWNNHTIRPVRLSQCPSGKPDAMYHLPHRFGGRECGFPVSWEALHHFDGIMQASSQYICVVMRIWRCIFELDSCCSELHFHEKHVWSVEYIAPPAPQNLFCVYKFPM</sequence>
<accession>A0A7J5XZQ6</accession>
<feature type="compositionally biased region" description="Basic and acidic residues" evidence="1">
    <location>
        <begin position="40"/>
        <end position="50"/>
    </location>
</feature>
<gene>
    <name evidence="4" type="ORF">F7725_024557</name>
</gene>
<name>A0A7J5XZQ6_DISMA</name>
<proteinExistence type="predicted"/>
<reference evidence="4 5" key="1">
    <citation type="submission" date="2020-03" db="EMBL/GenBank/DDBJ databases">
        <title>Dissostichus mawsoni Genome sequencing and assembly.</title>
        <authorList>
            <person name="Park H."/>
        </authorList>
    </citation>
    <scope>NUCLEOTIDE SEQUENCE [LARGE SCALE GENOMIC DNA]</scope>
    <source>
        <strain evidence="4">DM0001</strain>
        <tissue evidence="4">Muscle</tissue>
    </source>
</reference>
<dbReference type="AlphaFoldDB" id="A0A7J5XZQ6"/>
<dbReference type="InterPro" id="IPR058913">
    <property type="entry name" value="Integrase_dom_put"/>
</dbReference>
<dbReference type="PANTHER" id="PTHR46791">
    <property type="entry name" value="EXPRESSED PROTEIN"/>
    <property type="match status" value="1"/>
</dbReference>
<keyword evidence="2" id="KW-0472">Membrane</keyword>
<protein>
    <recommendedName>
        <fullName evidence="3">Integrase core domain-containing protein</fullName>
    </recommendedName>
</protein>
<evidence type="ECO:0000313" key="5">
    <source>
        <dbReference type="Proteomes" id="UP000518266"/>
    </source>
</evidence>
<dbReference type="PANTHER" id="PTHR46791:SF12">
    <property type="match status" value="1"/>
</dbReference>